<gene>
    <name evidence="8" type="ORF">IF651_09810</name>
</gene>
<feature type="transmembrane region" description="Helical" evidence="7">
    <location>
        <begin position="126"/>
        <end position="151"/>
    </location>
</feature>
<name>A0A927GAU9_9MICO</name>
<keyword evidence="4 7" id="KW-1133">Transmembrane helix</keyword>
<comment type="subcellular location">
    <subcellularLocation>
        <location evidence="1">Cell membrane</location>
        <topology evidence="1">Multi-pass membrane protein</topology>
    </subcellularLocation>
</comment>
<feature type="transmembrane region" description="Helical" evidence="7">
    <location>
        <begin position="157"/>
        <end position="173"/>
    </location>
</feature>
<reference evidence="8" key="2">
    <citation type="submission" date="2020-09" db="EMBL/GenBank/DDBJ databases">
        <authorList>
            <person name="Yu Y."/>
        </authorList>
    </citation>
    <scope>NUCLEOTIDE SEQUENCE</scope>
    <source>
        <strain evidence="8">KCTC 49039</strain>
    </source>
</reference>
<dbReference type="Pfam" id="PF06081">
    <property type="entry name" value="ArAE_1"/>
    <property type="match status" value="1"/>
</dbReference>
<comment type="caution">
    <text evidence="8">The sequence shown here is derived from an EMBL/GenBank/DDBJ whole genome shotgun (WGS) entry which is preliminary data.</text>
</comment>
<evidence type="ECO:0000313" key="9">
    <source>
        <dbReference type="Proteomes" id="UP000610846"/>
    </source>
</evidence>
<keyword evidence="2" id="KW-1003">Cell membrane</keyword>
<dbReference type="InterPro" id="IPR010343">
    <property type="entry name" value="ArAE_1"/>
</dbReference>
<dbReference type="RefSeq" id="WP_191828941.1">
    <property type="nucleotide sequence ID" value="NZ_JACYHB010000007.1"/>
</dbReference>
<evidence type="ECO:0000313" key="8">
    <source>
        <dbReference type="EMBL" id="MBD8079347.1"/>
    </source>
</evidence>
<protein>
    <recommendedName>
        <fullName evidence="10">FUSC family protein</fullName>
    </recommendedName>
</protein>
<dbReference type="AlphaFoldDB" id="A0A927GAU9"/>
<sequence>MDDVTPDENAGPGAAEDTGARGQPVGSVPRLGQAVRLVRQGPVGRAATGGYRHWALHPQWSIAAKGAVAAALAWYVGLLAPEPFSDYPYYAPLGAVVASTSTLVRSVRESVQATVAILLGAAIARLVDLVLVPGALSIAVVVGLALLVSGWARLGDMGFWAVTSALFVLIIGNTDKFGFVGAYAGLVAVGALVGVLVNLAIPPLPLLPSEVAMDRLRDTLAAQADDLAEGLEQNSPPSREEWEERRQAVDATLGQARVAVARTREATRANPRARRYREWARAQVRRGRALDESADVTDTLVRLVAEWENAGRDDLALGPHLRPDAARALRAYADALRAPWSPSSDERGADTPSENETRGRLDDATEGLRRAVRRSRQGVQADGDLDPQHDYFVAGAIVLALRRGHEALGRGLDAV</sequence>
<organism evidence="8 9">
    <name type="scientific">Cellulosimicrobium arenosum</name>
    <dbReference type="NCBI Taxonomy" id="2708133"/>
    <lineage>
        <taxon>Bacteria</taxon>
        <taxon>Bacillati</taxon>
        <taxon>Actinomycetota</taxon>
        <taxon>Actinomycetes</taxon>
        <taxon>Micrococcales</taxon>
        <taxon>Promicromonosporaceae</taxon>
        <taxon>Cellulosimicrobium</taxon>
    </lineage>
</organism>
<keyword evidence="3 7" id="KW-0812">Transmembrane</keyword>
<dbReference type="Proteomes" id="UP000610846">
    <property type="component" value="Unassembled WGS sequence"/>
</dbReference>
<evidence type="ECO:0000256" key="4">
    <source>
        <dbReference type="ARBA" id="ARBA00022989"/>
    </source>
</evidence>
<evidence type="ECO:0000256" key="1">
    <source>
        <dbReference type="ARBA" id="ARBA00004651"/>
    </source>
</evidence>
<evidence type="ECO:0000256" key="2">
    <source>
        <dbReference type="ARBA" id="ARBA00022475"/>
    </source>
</evidence>
<dbReference type="GO" id="GO:0005886">
    <property type="term" value="C:plasma membrane"/>
    <property type="evidence" value="ECO:0007669"/>
    <property type="project" value="UniProtKB-SubCell"/>
</dbReference>
<evidence type="ECO:0008006" key="10">
    <source>
        <dbReference type="Google" id="ProtNLM"/>
    </source>
</evidence>
<keyword evidence="9" id="KW-1185">Reference proteome</keyword>
<reference evidence="8" key="1">
    <citation type="journal article" date="2018" name="Curr. Microbiol.">
        <title>Cellulosimicrobium arenosum sp. nov., Isolated from Marine Sediment Sand.</title>
        <authorList>
            <person name="Oh M."/>
            <person name="Kim J.H."/>
            <person name="Yoon J.H."/>
            <person name="Schumann P."/>
            <person name="Kim W."/>
        </authorList>
    </citation>
    <scope>NUCLEOTIDE SEQUENCE</scope>
    <source>
        <strain evidence="8">KCTC 49039</strain>
    </source>
</reference>
<dbReference type="EMBL" id="JACYHB010000007">
    <property type="protein sequence ID" value="MBD8079347.1"/>
    <property type="molecule type" value="Genomic_DNA"/>
</dbReference>
<feature type="transmembrane region" description="Helical" evidence="7">
    <location>
        <begin position="180"/>
        <end position="201"/>
    </location>
</feature>
<evidence type="ECO:0000256" key="6">
    <source>
        <dbReference type="SAM" id="MobiDB-lite"/>
    </source>
</evidence>
<feature type="region of interest" description="Disordered" evidence="6">
    <location>
        <begin position="1"/>
        <end position="26"/>
    </location>
</feature>
<keyword evidence="5 7" id="KW-0472">Membrane</keyword>
<evidence type="ECO:0000256" key="5">
    <source>
        <dbReference type="ARBA" id="ARBA00023136"/>
    </source>
</evidence>
<feature type="compositionally biased region" description="Basic and acidic residues" evidence="6">
    <location>
        <begin position="344"/>
        <end position="369"/>
    </location>
</feature>
<evidence type="ECO:0000256" key="3">
    <source>
        <dbReference type="ARBA" id="ARBA00022692"/>
    </source>
</evidence>
<evidence type="ECO:0000256" key="7">
    <source>
        <dbReference type="SAM" id="Phobius"/>
    </source>
</evidence>
<feature type="region of interest" description="Disordered" evidence="6">
    <location>
        <begin position="339"/>
        <end position="385"/>
    </location>
</feature>
<proteinExistence type="predicted"/>
<accession>A0A927GAU9</accession>